<feature type="domain" description="EamA" evidence="7">
    <location>
        <begin position="10"/>
        <end position="142"/>
    </location>
</feature>
<feature type="transmembrane region" description="Helical" evidence="6">
    <location>
        <begin position="246"/>
        <end position="267"/>
    </location>
</feature>
<sequence>MQPKSHIDAFGAACLIGFSLLLAFNQVVIKFSGEGFGPVFMAGLRSAGATVCIVAWMMARGIPLALPRAVLPSAILVGLVFCAEFIFLFTALDLTTVSRASVIFYSMPLWLALMAHVFLPGDHLTARKSVGLLVAFAGVAWAILDRSGGGEASLIGDLCALGAAIGWAATALLVKATPLKTVPPEVQLLWQVLISAPILLLAAPLFGDLMRAPEPIHYAALAFQTVVVVSMGFVFWLWLMTLYPASGVASFSFLSPVFSVLLGWLLLGEQVGLSIWGALALVAIGIVLINRPAKSPGPQVPQKV</sequence>
<dbReference type="OrthoDB" id="184388at2"/>
<feature type="domain" description="EamA" evidence="7">
    <location>
        <begin position="155"/>
        <end position="290"/>
    </location>
</feature>
<feature type="transmembrane region" description="Helical" evidence="6">
    <location>
        <begin position="131"/>
        <end position="148"/>
    </location>
</feature>
<dbReference type="RefSeq" id="WP_107846618.1">
    <property type="nucleotide sequence ID" value="NZ_QBKS01000002.1"/>
</dbReference>
<dbReference type="Proteomes" id="UP000243978">
    <property type="component" value="Unassembled WGS sequence"/>
</dbReference>
<protein>
    <submittedName>
        <fullName evidence="8">Drug/metabolite transporter (DMT)-like permease</fullName>
    </submittedName>
</protein>
<feature type="transmembrane region" description="Helical" evidence="6">
    <location>
        <begin position="69"/>
        <end position="90"/>
    </location>
</feature>
<evidence type="ECO:0000256" key="3">
    <source>
        <dbReference type="ARBA" id="ARBA00022692"/>
    </source>
</evidence>
<evidence type="ECO:0000259" key="7">
    <source>
        <dbReference type="Pfam" id="PF00892"/>
    </source>
</evidence>
<evidence type="ECO:0000256" key="6">
    <source>
        <dbReference type="SAM" id="Phobius"/>
    </source>
</evidence>
<dbReference type="Pfam" id="PF00892">
    <property type="entry name" value="EamA"/>
    <property type="match status" value="2"/>
</dbReference>
<feature type="transmembrane region" description="Helical" evidence="6">
    <location>
        <begin position="35"/>
        <end position="57"/>
    </location>
</feature>
<comment type="similarity">
    <text evidence="2">Belongs to the EamA transporter family.</text>
</comment>
<feature type="transmembrane region" description="Helical" evidence="6">
    <location>
        <begin position="218"/>
        <end position="239"/>
    </location>
</feature>
<evidence type="ECO:0000256" key="2">
    <source>
        <dbReference type="ARBA" id="ARBA00007362"/>
    </source>
</evidence>
<feature type="transmembrane region" description="Helical" evidence="6">
    <location>
        <begin position="186"/>
        <end position="206"/>
    </location>
</feature>
<feature type="transmembrane region" description="Helical" evidence="6">
    <location>
        <begin position="7"/>
        <end position="29"/>
    </location>
</feature>
<keyword evidence="5 6" id="KW-0472">Membrane</keyword>
<dbReference type="EMBL" id="QBKS01000002">
    <property type="protein sequence ID" value="PTX54267.1"/>
    <property type="molecule type" value="Genomic_DNA"/>
</dbReference>
<proteinExistence type="inferred from homology"/>
<dbReference type="SUPFAM" id="SSF103481">
    <property type="entry name" value="Multidrug resistance efflux transporter EmrE"/>
    <property type="match status" value="2"/>
</dbReference>
<feature type="transmembrane region" description="Helical" evidence="6">
    <location>
        <begin position="154"/>
        <end position="174"/>
    </location>
</feature>
<dbReference type="InterPro" id="IPR037185">
    <property type="entry name" value="EmrE-like"/>
</dbReference>
<feature type="transmembrane region" description="Helical" evidence="6">
    <location>
        <begin position="273"/>
        <end position="289"/>
    </location>
</feature>
<comment type="caution">
    <text evidence="8">The sequence shown here is derived from an EMBL/GenBank/DDBJ whole genome shotgun (WGS) entry which is preliminary data.</text>
</comment>
<evidence type="ECO:0000313" key="8">
    <source>
        <dbReference type="EMBL" id="PTX54267.1"/>
    </source>
</evidence>
<keyword evidence="3 6" id="KW-0812">Transmembrane</keyword>
<evidence type="ECO:0000256" key="1">
    <source>
        <dbReference type="ARBA" id="ARBA00004141"/>
    </source>
</evidence>
<evidence type="ECO:0000256" key="4">
    <source>
        <dbReference type="ARBA" id="ARBA00022989"/>
    </source>
</evidence>
<dbReference type="InterPro" id="IPR000620">
    <property type="entry name" value="EamA_dom"/>
</dbReference>
<dbReference type="GO" id="GO:0016020">
    <property type="term" value="C:membrane"/>
    <property type="evidence" value="ECO:0007669"/>
    <property type="project" value="UniProtKB-SubCell"/>
</dbReference>
<gene>
    <name evidence="8" type="ORF">C8N43_3080</name>
</gene>
<evidence type="ECO:0000256" key="5">
    <source>
        <dbReference type="ARBA" id="ARBA00023136"/>
    </source>
</evidence>
<dbReference type="AlphaFoldDB" id="A0A2T6BDY5"/>
<dbReference type="PANTHER" id="PTHR32322:SF2">
    <property type="entry name" value="EAMA DOMAIN-CONTAINING PROTEIN"/>
    <property type="match status" value="1"/>
</dbReference>
<dbReference type="PANTHER" id="PTHR32322">
    <property type="entry name" value="INNER MEMBRANE TRANSPORTER"/>
    <property type="match status" value="1"/>
</dbReference>
<name>A0A2T6BDY5_9RHOB</name>
<accession>A0A2T6BDY5</accession>
<keyword evidence="4 6" id="KW-1133">Transmembrane helix</keyword>
<organism evidence="8 9">
    <name type="scientific">Litoreibacter ponti</name>
    <dbReference type="NCBI Taxonomy" id="1510457"/>
    <lineage>
        <taxon>Bacteria</taxon>
        <taxon>Pseudomonadati</taxon>
        <taxon>Pseudomonadota</taxon>
        <taxon>Alphaproteobacteria</taxon>
        <taxon>Rhodobacterales</taxon>
        <taxon>Roseobacteraceae</taxon>
        <taxon>Litoreibacter</taxon>
    </lineage>
</organism>
<dbReference type="InterPro" id="IPR050638">
    <property type="entry name" value="AA-Vitamin_Transporters"/>
</dbReference>
<evidence type="ECO:0000313" key="9">
    <source>
        <dbReference type="Proteomes" id="UP000243978"/>
    </source>
</evidence>
<keyword evidence="9" id="KW-1185">Reference proteome</keyword>
<feature type="transmembrane region" description="Helical" evidence="6">
    <location>
        <begin position="102"/>
        <end position="119"/>
    </location>
</feature>
<reference evidence="8 9" key="1">
    <citation type="submission" date="2018-04" db="EMBL/GenBank/DDBJ databases">
        <title>Genomic Encyclopedia of Archaeal and Bacterial Type Strains, Phase II (KMG-II): from individual species to whole genera.</title>
        <authorList>
            <person name="Goeker M."/>
        </authorList>
    </citation>
    <scope>NUCLEOTIDE SEQUENCE [LARGE SCALE GENOMIC DNA]</scope>
    <source>
        <strain evidence="8 9">DSM 100977</strain>
    </source>
</reference>
<comment type="subcellular location">
    <subcellularLocation>
        <location evidence="1">Membrane</location>
        <topology evidence="1">Multi-pass membrane protein</topology>
    </subcellularLocation>
</comment>